<dbReference type="InterPro" id="IPR039421">
    <property type="entry name" value="Type_1_exporter"/>
</dbReference>
<feature type="domain" description="ABC transmembrane type-1" evidence="11">
    <location>
        <begin position="21"/>
        <end position="301"/>
    </location>
</feature>
<gene>
    <name evidence="12" type="primary">cydC</name>
    <name evidence="12" type="ORF">DMP12_07420</name>
</gene>
<feature type="transmembrane region" description="Helical" evidence="9">
    <location>
        <begin position="268"/>
        <end position="287"/>
    </location>
</feature>
<evidence type="ECO:0000256" key="3">
    <source>
        <dbReference type="ARBA" id="ARBA00022475"/>
    </source>
</evidence>
<dbReference type="SMART" id="SM00382">
    <property type="entry name" value="AAA"/>
    <property type="match status" value="2"/>
</dbReference>
<feature type="transmembrane region" description="Helical" evidence="9">
    <location>
        <begin position="703"/>
        <end position="722"/>
    </location>
</feature>
<comment type="subcellular location">
    <subcellularLocation>
        <location evidence="1">Cell membrane</location>
        <topology evidence="1">Multi-pass membrane protein</topology>
    </subcellularLocation>
</comment>
<keyword evidence="6" id="KW-0067">ATP-binding</keyword>
<protein>
    <submittedName>
        <fullName evidence="12">Thiol reductant ABC exporter subunit CydC</fullName>
    </submittedName>
</protein>
<dbReference type="NCBIfam" id="TIGR02868">
    <property type="entry name" value="CydC"/>
    <property type="match status" value="1"/>
</dbReference>
<dbReference type="Gene3D" id="1.20.1560.10">
    <property type="entry name" value="ABC transporter type 1, transmembrane domain"/>
    <property type="match status" value="2"/>
</dbReference>
<dbReference type="InterPro" id="IPR036640">
    <property type="entry name" value="ABC1_TM_sf"/>
</dbReference>
<keyword evidence="5" id="KW-0547">Nucleotide-binding</keyword>
<dbReference type="Pfam" id="PF00664">
    <property type="entry name" value="ABC_membrane"/>
    <property type="match status" value="2"/>
</dbReference>
<dbReference type="PANTHER" id="PTHR43394">
    <property type="entry name" value="ATP-DEPENDENT PERMEASE MDL1, MITOCHONDRIAL"/>
    <property type="match status" value="1"/>
</dbReference>
<dbReference type="PANTHER" id="PTHR43394:SF1">
    <property type="entry name" value="ATP-BINDING CASSETTE SUB-FAMILY B MEMBER 10, MITOCHONDRIAL"/>
    <property type="match status" value="1"/>
</dbReference>
<sequence length="1201" mass="126640">MFDKRLLALVPSARKFIAADVVFQWIALLANIALFFMVGSFSQTLLADAVTVQAAANLAVFAALAVVVRMACQTLAQRMGLAASEVAKRAVRQEVYDKLVRLGPSYRERVSTSEAVQISVEGTEQLESYFGSYLPQLFYAVLAPLTLFACLAPISLPSAAALVVCVPFIPASIMAVQKFAKRTMRNYWGSYTDLGGMFLENIQGLTTLKMYRADEQAHEQMNGQAEGFRRQTMRLLRMQLNSITIMDLFAFGGAAVGIAVVLGQYAAGAVAFGAAFAIVFLSAEFFLPLRTLGSFFHTAMNGMAAAEKMFAILDTPEDRDGARSVDPAGADISCCGVGYSFDGERTVLQNIDFEAPAGSFIGVAGESGSGKSTLAGILTGANASYSGTVEVGGIDLRDVSRASLRETITAVSFQSYLFKGTLRSNLALAKPTATDDELWHVLTRCRLDGFAHEAGGLDAPVAEAGRNLSGGQRQRLAMARALLHDAPVYLLDEATSNIDAESESAIIELVHELARTKTVIMISHRLAALRGADCIYVLEDGRVVESGPHDALVEASGAFARLWGQQAELEAFARGETKEPANVAAAATPCGNPAPEAPLSGSAPMASHDSAPCHSAAVDSGSAFDESAVPGGLAGSSSCADSANATASAPHRSHLSVMLRLVKLTRPLLPVMALAVVLGVMGFAAAIFLTVFAAYALLGLAGLPQPVAAGAAIVALGVCGVVRGPLRYGEQLCNHYLAFRILALVRDRVFAALRRLAPAKLEGRDKGDLVSLVTSDVELLEVFYAHTLSPALIALIVSVGMTAFVGFQSPVLGALALASYVLVGVAVPLVSSRASGSAGRAVRDRIGDMNAFVLDSLRGLAETLQYGRAADRAHELSARMANLAGVERRLKGRTALFMALVGAVVIVCDVAMLLVSAALAMQGDIGVGAAVLATTALMSSFGPVIAVANLGSTLQQTLASGARVLDLLDERPQTEEVADGVDLDGFEGAAARRVDFSYGGARVLEQVDVRIEPGEIVRVAGRSGAGKSTLLKLFMRFWDAEKGVVEVSGRDVRRVNTASLREVEGFMTQDTHLFEGTIRDNLVLARPDAAEAELADAVRKASLADLVERLPQGLDTPVGELGDTLSGGERQRIGLARVFLHDAPLVLLDEPTSNLDSLNEAAVLRALAENRDGKTVLIVSHRASAAAIADRTFSVEHGRVS</sequence>
<dbReference type="AlphaFoldDB" id="A0A423UKA7"/>
<organism evidence="12 13">
    <name type="scientific">Gordonibacter urolithinfaciens</name>
    <dbReference type="NCBI Taxonomy" id="1335613"/>
    <lineage>
        <taxon>Bacteria</taxon>
        <taxon>Bacillati</taxon>
        <taxon>Actinomycetota</taxon>
        <taxon>Coriobacteriia</taxon>
        <taxon>Eggerthellales</taxon>
        <taxon>Eggerthellaceae</taxon>
        <taxon>Gordonibacter</taxon>
    </lineage>
</organism>
<dbReference type="Pfam" id="PF00005">
    <property type="entry name" value="ABC_tran"/>
    <property type="match status" value="2"/>
</dbReference>
<feature type="transmembrane region" description="Helical" evidence="9">
    <location>
        <begin position="668"/>
        <end position="697"/>
    </location>
</feature>
<keyword evidence="2" id="KW-0813">Transport</keyword>
<evidence type="ECO:0000256" key="7">
    <source>
        <dbReference type="ARBA" id="ARBA00022989"/>
    </source>
</evidence>
<dbReference type="PROSITE" id="PS50929">
    <property type="entry name" value="ABC_TM1F"/>
    <property type="match status" value="2"/>
</dbReference>
<evidence type="ECO:0000256" key="1">
    <source>
        <dbReference type="ARBA" id="ARBA00004651"/>
    </source>
</evidence>
<feature type="transmembrane region" description="Helical" evidence="9">
    <location>
        <begin position="895"/>
        <end position="919"/>
    </location>
</feature>
<feature type="transmembrane region" description="Helical" evidence="9">
    <location>
        <begin position="160"/>
        <end position="180"/>
    </location>
</feature>
<dbReference type="SUPFAM" id="SSF90123">
    <property type="entry name" value="ABC transporter transmembrane region"/>
    <property type="match status" value="2"/>
</dbReference>
<feature type="transmembrane region" description="Helical" evidence="9">
    <location>
        <begin position="782"/>
        <end position="805"/>
    </location>
</feature>
<dbReference type="GO" id="GO:0045454">
    <property type="term" value="P:cell redox homeostasis"/>
    <property type="evidence" value="ECO:0007669"/>
    <property type="project" value="InterPro"/>
</dbReference>
<dbReference type="Proteomes" id="UP000285258">
    <property type="component" value="Unassembled WGS sequence"/>
</dbReference>
<dbReference type="GO" id="GO:0015421">
    <property type="term" value="F:ABC-type oligopeptide transporter activity"/>
    <property type="evidence" value="ECO:0007669"/>
    <property type="project" value="TreeGrafter"/>
</dbReference>
<evidence type="ECO:0000256" key="8">
    <source>
        <dbReference type="ARBA" id="ARBA00023136"/>
    </source>
</evidence>
<dbReference type="PROSITE" id="PS00211">
    <property type="entry name" value="ABC_TRANSPORTER_1"/>
    <property type="match status" value="2"/>
</dbReference>
<dbReference type="PROSITE" id="PS50893">
    <property type="entry name" value="ABC_TRANSPORTER_2"/>
    <property type="match status" value="2"/>
</dbReference>
<dbReference type="FunFam" id="3.40.50.300:FF:000854">
    <property type="entry name" value="Multidrug ABC transporter ATP-binding protein"/>
    <property type="match status" value="1"/>
</dbReference>
<evidence type="ECO:0000256" key="9">
    <source>
        <dbReference type="SAM" id="Phobius"/>
    </source>
</evidence>
<evidence type="ECO:0000259" key="10">
    <source>
        <dbReference type="PROSITE" id="PS50893"/>
    </source>
</evidence>
<dbReference type="GO" id="GO:0034775">
    <property type="term" value="P:glutathione transmembrane transport"/>
    <property type="evidence" value="ECO:0007669"/>
    <property type="project" value="InterPro"/>
</dbReference>
<feature type="domain" description="ABC transmembrane type-1" evidence="11">
    <location>
        <begin position="673"/>
        <end position="956"/>
    </location>
</feature>
<accession>A0A423UKA7</accession>
<dbReference type="GO" id="GO:0005524">
    <property type="term" value="F:ATP binding"/>
    <property type="evidence" value="ECO:0007669"/>
    <property type="project" value="UniProtKB-KW"/>
</dbReference>
<feature type="transmembrane region" description="Helical" evidence="9">
    <location>
        <begin position="240"/>
        <end position="262"/>
    </location>
</feature>
<keyword evidence="4 9" id="KW-0812">Transmembrane</keyword>
<feature type="transmembrane region" description="Helical" evidence="9">
    <location>
        <begin position="925"/>
        <end position="948"/>
    </location>
</feature>
<dbReference type="InterPro" id="IPR014223">
    <property type="entry name" value="ABC_CydC/D"/>
</dbReference>
<keyword evidence="3" id="KW-1003">Cell membrane</keyword>
<keyword evidence="8 9" id="KW-0472">Membrane</keyword>
<evidence type="ECO:0000256" key="6">
    <source>
        <dbReference type="ARBA" id="ARBA00022840"/>
    </source>
</evidence>
<dbReference type="InterPro" id="IPR011527">
    <property type="entry name" value="ABC1_TM_dom"/>
</dbReference>
<evidence type="ECO:0000259" key="11">
    <source>
        <dbReference type="PROSITE" id="PS50929"/>
    </source>
</evidence>
<comment type="caution">
    <text evidence="12">The sequence shown here is derived from an EMBL/GenBank/DDBJ whole genome shotgun (WGS) entry which is preliminary data.</text>
</comment>
<dbReference type="InterPro" id="IPR017871">
    <property type="entry name" value="ABC_transporter-like_CS"/>
</dbReference>
<reference evidence="13" key="1">
    <citation type="submission" date="2018-05" db="EMBL/GenBank/DDBJ databases">
        <title>Genome Sequencing of selected type strains of the family Eggerthellaceae.</title>
        <authorList>
            <person name="Danylec N."/>
            <person name="Stoll D.A."/>
            <person name="Doetsch A."/>
            <person name="Huch M."/>
        </authorList>
    </citation>
    <scope>NUCLEOTIDE SEQUENCE [LARGE SCALE GENOMIC DNA]</scope>
    <source>
        <strain evidence="13">DSM 27213</strain>
    </source>
</reference>
<feature type="transmembrane region" description="Helical" evidence="9">
    <location>
        <begin position="137"/>
        <end position="154"/>
    </location>
</feature>
<dbReference type="EMBL" id="QIBW01000007">
    <property type="protein sequence ID" value="ROT89936.1"/>
    <property type="molecule type" value="Genomic_DNA"/>
</dbReference>
<name>A0A423UKA7_9ACTN</name>
<evidence type="ECO:0000256" key="2">
    <source>
        <dbReference type="ARBA" id="ARBA00022448"/>
    </source>
</evidence>
<dbReference type="InterPro" id="IPR003439">
    <property type="entry name" value="ABC_transporter-like_ATP-bd"/>
</dbReference>
<feature type="domain" description="ABC transporter" evidence="10">
    <location>
        <begin position="332"/>
        <end position="565"/>
    </location>
</feature>
<evidence type="ECO:0000256" key="5">
    <source>
        <dbReference type="ARBA" id="ARBA00022741"/>
    </source>
</evidence>
<dbReference type="Gene3D" id="3.40.50.300">
    <property type="entry name" value="P-loop containing nucleotide triphosphate hydrolases"/>
    <property type="match status" value="2"/>
</dbReference>
<feature type="transmembrane region" description="Helical" evidence="9">
    <location>
        <begin position="54"/>
        <end position="72"/>
    </location>
</feature>
<proteinExistence type="predicted"/>
<dbReference type="CDD" id="cd18781">
    <property type="entry name" value="ABC_6TM_AarD_CydDC_like"/>
    <property type="match status" value="1"/>
</dbReference>
<dbReference type="SUPFAM" id="SSF52540">
    <property type="entry name" value="P-loop containing nucleoside triphosphate hydrolases"/>
    <property type="match status" value="2"/>
</dbReference>
<dbReference type="GO" id="GO:0016887">
    <property type="term" value="F:ATP hydrolysis activity"/>
    <property type="evidence" value="ECO:0007669"/>
    <property type="project" value="InterPro"/>
</dbReference>
<dbReference type="GO" id="GO:0005886">
    <property type="term" value="C:plasma membrane"/>
    <property type="evidence" value="ECO:0007669"/>
    <property type="project" value="UniProtKB-SubCell"/>
</dbReference>
<dbReference type="InterPro" id="IPR003593">
    <property type="entry name" value="AAA+_ATPase"/>
</dbReference>
<feature type="transmembrane region" description="Helical" evidence="9">
    <location>
        <begin position="21"/>
        <end position="42"/>
    </location>
</feature>
<dbReference type="InterPro" id="IPR027417">
    <property type="entry name" value="P-loop_NTPase"/>
</dbReference>
<dbReference type="RefSeq" id="WP_096228147.1">
    <property type="nucleotide sequence ID" value="NZ_CP168029.1"/>
</dbReference>
<evidence type="ECO:0000313" key="12">
    <source>
        <dbReference type="EMBL" id="ROT89936.1"/>
    </source>
</evidence>
<evidence type="ECO:0000256" key="4">
    <source>
        <dbReference type="ARBA" id="ARBA00022692"/>
    </source>
</evidence>
<feature type="transmembrane region" description="Helical" evidence="9">
    <location>
        <begin position="811"/>
        <end position="830"/>
    </location>
</feature>
<evidence type="ECO:0000313" key="13">
    <source>
        <dbReference type="Proteomes" id="UP000285258"/>
    </source>
</evidence>
<keyword evidence="7 9" id="KW-1133">Transmembrane helix</keyword>
<feature type="domain" description="ABC transporter" evidence="10">
    <location>
        <begin position="989"/>
        <end position="1201"/>
    </location>
</feature>